<keyword evidence="1" id="KW-0805">Transcription regulation</keyword>
<evidence type="ECO:0000313" key="5">
    <source>
        <dbReference type="EMBL" id="TDR94912.1"/>
    </source>
</evidence>
<dbReference type="PANTHER" id="PTHR33204:SF18">
    <property type="entry name" value="TRANSCRIPTIONAL REGULATORY PROTEIN"/>
    <property type="match status" value="1"/>
</dbReference>
<dbReference type="InterPro" id="IPR036527">
    <property type="entry name" value="SCP2_sterol-bd_dom_sf"/>
</dbReference>
<dbReference type="SUPFAM" id="SSF55718">
    <property type="entry name" value="SCP-like"/>
    <property type="match status" value="1"/>
</dbReference>
<keyword evidence="2" id="KW-0238">DNA-binding</keyword>
<name>A0A4R7CA21_9HYPH</name>
<organism evidence="5 6">
    <name type="scientific">Enterovirga rhinocerotis</name>
    <dbReference type="NCBI Taxonomy" id="1339210"/>
    <lineage>
        <taxon>Bacteria</taxon>
        <taxon>Pseudomonadati</taxon>
        <taxon>Pseudomonadota</taxon>
        <taxon>Alphaproteobacteria</taxon>
        <taxon>Hyphomicrobiales</taxon>
        <taxon>Methylobacteriaceae</taxon>
        <taxon>Enterovirga</taxon>
    </lineage>
</organism>
<dbReference type="Pfam" id="PF14864">
    <property type="entry name" value="Alkyl_sulf_C"/>
    <property type="match status" value="1"/>
</dbReference>
<evidence type="ECO:0000256" key="2">
    <source>
        <dbReference type="ARBA" id="ARBA00023125"/>
    </source>
</evidence>
<feature type="domain" description="HTH hxlR-type" evidence="4">
    <location>
        <begin position="22"/>
        <end position="120"/>
    </location>
</feature>
<evidence type="ECO:0000256" key="1">
    <source>
        <dbReference type="ARBA" id="ARBA00023015"/>
    </source>
</evidence>
<dbReference type="Gene3D" id="1.10.10.10">
    <property type="entry name" value="Winged helix-like DNA-binding domain superfamily/Winged helix DNA-binding domain"/>
    <property type="match status" value="1"/>
</dbReference>
<dbReference type="AlphaFoldDB" id="A0A4R7CA21"/>
<protein>
    <submittedName>
        <fullName evidence="5">HxlR family transcriptional regulator</fullName>
    </submittedName>
</protein>
<evidence type="ECO:0000256" key="3">
    <source>
        <dbReference type="ARBA" id="ARBA00023163"/>
    </source>
</evidence>
<sequence>MKSEKITTHRVPPPVKSYDDACGTAHALELVGERWALLVMRELMLGPKRFSDLRADLPAISANVLTQRLEALEARGILRRRRLASPGAAQVYELTEWGYEAEPIVQTMGRWAARSPGHDPAAPISATSILLSFRTMLDREAARDMEARIGFDFGTDRFLGRLSAGDLTYERGTVEHAEATFSGKPAGIAAFVYGGAPPDALAQSGLLTIAGDLSLAERFAGLFRLPPKAELPAPGATIIPPACRAPASPDRPR</sequence>
<keyword evidence="6" id="KW-1185">Reference proteome</keyword>
<dbReference type="Pfam" id="PF01638">
    <property type="entry name" value="HxlR"/>
    <property type="match status" value="1"/>
</dbReference>
<dbReference type="RefSeq" id="WP_133769764.1">
    <property type="nucleotide sequence ID" value="NZ_SNZR01000011.1"/>
</dbReference>
<reference evidence="5 6" key="1">
    <citation type="submission" date="2019-03" db="EMBL/GenBank/DDBJ databases">
        <title>Genomic Encyclopedia of Type Strains, Phase IV (KMG-IV): sequencing the most valuable type-strain genomes for metagenomic binning, comparative biology and taxonomic classification.</title>
        <authorList>
            <person name="Goeker M."/>
        </authorList>
    </citation>
    <scope>NUCLEOTIDE SEQUENCE [LARGE SCALE GENOMIC DNA]</scope>
    <source>
        <strain evidence="5 6">DSM 25903</strain>
    </source>
</reference>
<dbReference type="Proteomes" id="UP000295122">
    <property type="component" value="Unassembled WGS sequence"/>
</dbReference>
<proteinExistence type="predicted"/>
<evidence type="ECO:0000259" key="4">
    <source>
        <dbReference type="PROSITE" id="PS51118"/>
    </source>
</evidence>
<dbReference type="PROSITE" id="PS51118">
    <property type="entry name" value="HTH_HXLR"/>
    <property type="match status" value="1"/>
</dbReference>
<dbReference type="InterPro" id="IPR002577">
    <property type="entry name" value="HTH_HxlR"/>
</dbReference>
<accession>A0A4R7CA21</accession>
<dbReference type="OrthoDB" id="9782219at2"/>
<dbReference type="EMBL" id="SNZR01000011">
    <property type="protein sequence ID" value="TDR94912.1"/>
    <property type="molecule type" value="Genomic_DNA"/>
</dbReference>
<dbReference type="InterPro" id="IPR029229">
    <property type="entry name" value="Alkyl_sulf_C"/>
</dbReference>
<dbReference type="Gene3D" id="3.30.1050.10">
    <property type="entry name" value="SCP2 sterol-binding domain"/>
    <property type="match status" value="1"/>
</dbReference>
<evidence type="ECO:0000313" key="6">
    <source>
        <dbReference type="Proteomes" id="UP000295122"/>
    </source>
</evidence>
<dbReference type="PANTHER" id="PTHR33204">
    <property type="entry name" value="TRANSCRIPTIONAL REGULATOR, MARR FAMILY"/>
    <property type="match status" value="1"/>
</dbReference>
<dbReference type="InterPro" id="IPR036388">
    <property type="entry name" value="WH-like_DNA-bd_sf"/>
</dbReference>
<dbReference type="GO" id="GO:0003677">
    <property type="term" value="F:DNA binding"/>
    <property type="evidence" value="ECO:0007669"/>
    <property type="project" value="UniProtKB-KW"/>
</dbReference>
<gene>
    <name evidence="5" type="ORF">EV668_2203</name>
</gene>
<dbReference type="InterPro" id="IPR036390">
    <property type="entry name" value="WH_DNA-bd_sf"/>
</dbReference>
<keyword evidence="3" id="KW-0804">Transcription</keyword>
<dbReference type="SUPFAM" id="SSF46785">
    <property type="entry name" value="Winged helix' DNA-binding domain"/>
    <property type="match status" value="1"/>
</dbReference>
<comment type="caution">
    <text evidence="5">The sequence shown here is derived from an EMBL/GenBank/DDBJ whole genome shotgun (WGS) entry which is preliminary data.</text>
</comment>